<name>A0A914XDS7_9BILA</name>
<organism evidence="11 12">
    <name type="scientific">Plectus sambesii</name>
    <dbReference type="NCBI Taxonomy" id="2011161"/>
    <lineage>
        <taxon>Eukaryota</taxon>
        <taxon>Metazoa</taxon>
        <taxon>Ecdysozoa</taxon>
        <taxon>Nematoda</taxon>
        <taxon>Chromadorea</taxon>
        <taxon>Plectida</taxon>
        <taxon>Plectina</taxon>
        <taxon>Plectoidea</taxon>
        <taxon>Plectidae</taxon>
        <taxon>Plectus</taxon>
    </lineage>
</organism>
<evidence type="ECO:0000256" key="8">
    <source>
        <dbReference type="ARBA" id="ARBA00022989"/>
    </source>
</evidence>
<keyword evidence="3" id="KW-0812">Transmembrane</keyword>
<evidence type="ECO:0000313" key="12">
    <source>
        <dbReference type="WBParaSite" id="PSAMB.scaffold759size41798.g8485.t1"/>
    </source>
</evidence>
<keyword evidence="5" id="KW-0863">Zinc-finger</keyword>
<dbReference type="GO" id="GO:0016740">
    <property type="term" value="F:transferase activity"/>
    <property type="evidence" value="ECO:0007669"/>
    <property type="project" value="UniProtKB-KW"/>
</dbReference>
<dbReference type="PROSITE" id="PS51292">
    <property type="entry name" value="ZF_RING_CH"/>
    <property type="match status" value="1"/>
</dbReference>
<proteinExistence type="predicted"/>
<dbReference type="Pfam" id="PF12906">
    <property type="entry name" value="RINGv"/>
    <property type="match status" value="1"/>
</dbReference>
<evidence type="ECO:0000256" key="2">
    <source>
        <dbReference type="ARBA" id="ARBA00022679"/>
    </source>
</evidence>
<evidence type="ECO:0000259" key="10">
    <source>
        <dbReference type="PROSITE" id="PS51292"/>
    </source>
</evidence>
<dbReference type="AlphaFoldDB" id="A0A914XDS7"/>
<reference evidence="12" key="1">
    <citation type="submission" date="2022-11" db="UniProtKB">
        <authorList>
            <consortium name="WormBaseParasite"/>
        </authorList>
    </citation>
    <scope>IDENTIFICATION</scope>
</reference>
<keyword evidence="8" id="KW-1133">Transmembrane helix</keyword>
<dbReference type="Proteomes" id="UP000887566">
    <property type="component" value="Unplaced"/>
</dbReference>
<dbReference type="SUPFAM" id="SSF57850">
    <property type="entry name" value="RING/U-box"/>
    <property type="match status" value="1"/>
</dbReference>
<protein>
    <submittedName>
        <fullName evidence="12">RING-CH-type domain-containing protein</fullName>
    </submittedName>
</protein>
<dbReference type="CDD" id="cd16495">
    <property type="entry name" value="RING_CH-C4HC3_MARCH"/>
    <property type="match status" value="1"/>
</dbReference>
<keyword evidence="7" id="KW-0862">Zinc</keyword>
<keyword evidence="4" id="KW-0479">Metal-binding</keyword>
<evidence type="ECO:0000256" key="4">
    <source>
        <dbReference type="ARBA" id="ARBA00022723"/>
    </source>
</evidence>
<keyword evidence="11" id="KW-1185">Reference proteome</keyword>
<evidence type="ECO:0000256" key="5">
    <source>
        <dbReference type="ARBA" id="ARBA00022771"/>
    </source>
</evidence>
<keyword evidence="6" id="KW-0833">Ubl conjugation pathway</keyword>
<sequence length="182" mass="20206">MKFAALFLLERHCRGAIFSDYRIRTHALFKMLIVPSNTDHSADNNVLSKGASELTLVGTVVPSSLTSSTPQHTVTHIQKAAQVSKGSRFCRICLSKRGHLLRPCACSGSIADVHEVCLHAWMEKRGKQDKCEVCLETYQIVGKDKRSNPIWSWVVSSLSVLTSKSTNSLMMDDDELDLTTLI</sequence>
<evidence type="ECO:0000256" key="3">
    <source>
        <dbReference type="ARBA" id="ARBA00022692"/>
    </source>
</evidence>
<dbReference type="PANTHER" id="PTHR46065:SF3">
    <property type="entry name" value="FI20425P1"/>
    <property type="match status" value="1"/>
</dbReference>
<dbReference type="Gene3D" id="3.30.40.10">
    <property type="entry name" value="Zinc/RING finger domain, C3HC4 (zinc finger)"/>
    <property type="match status" value="1"/>
</dbReference>
<dbReference type="SMART" id="SM00744">
    <property type="entry name" value="RINGv"/>
    <property type="match status" value="1"/>
</dbReference>
<dbReference type="InterPro" id="IPR013083">
    <property type="entry name" value="Znf_RING/FYVE/PHD"/>
</dbReference>
<evidence type="ECO:0000256" key="1">
    <source>
        <dbReference type="ARBA" id="ARBA00004141"/>
    </source>
</evidence>
<dbReference type="GO" id="GO:0016020">
    <property type="term" value="C:membrane"/>
    <property type="evidence" value="ECO:0007669"/>
    <property type="project" value="UniProtKB-SubCell"/>
</dbReference>
<evidence type="ECO:0000256" key="7">
    <source>
        <dbReference type="ARBA" id="ARBA00022833"/>
    </source>
</evidence>
<dbReference type="GO" id="GO:0008270">
    <property type="term" value="F:zinc ion binding"/>
    <property type="evidence" value="ECO:0007669"/>
    <property type="project" value="UniProtKB-KW"/>
</dbReference>
<keyword evidence="2" id="KW-0808">Transferase</keyword>
<keyword evidence="9" id="KW-0472">Membrane</keyword>
<dbReference type="InterPro" id="IPR011016">
    <property type="entry name" value="Znf_RING-CH"/>
</dbReference>
<comment type="subcellular location">
    <subcellularLocation>
        <location evidence="1">Membrane</location>
        <topology evidence="1">Multi-pass membrane protein</topology>
    </subcellularLocation>
</comment>
<accession>A0A914XDS7</accession>
<feature type="domain" description="RING-CH-type" evidence="10">
    <location>
        <begin position="82"/>
        <end position="141"/>
    </location>
</feature>
<evidence type="ECO:0000256" key="6">
    <source>
        <dbReference type="ARBA" id="ARBA00022786"/>
    </source>
</evidence>
<dbReference type="PANTHER" id="PTHR46065">
    <property type="entry name" value="E3 UBIQUITIN-PROTEIN LIGASE MARCH 2/3 FAMILY MEMBER"/>
    <property type="match status" value="1"/>
</dbReference>
<evidence type="ECO:0000313" key="11">
    <source>
        <dbReference type="Proteomes" id="UP000887566"/>
    </source>
</evidence>
<dbReference type="WBParaSite" id="PSAMB.scaffold759size41798.g8485.t1">
    <property type="protein sequence ID" value="PSAMB.scaffold759size41798.g8485.t1"/>
    <property type="gene ID" value="PSAMB.scaffold759size41798.g8485"/>
</dbReference>
<evidence type="ECO:0000256" key="9">
    <source>
        <dbReference type="ARBA" id="ARBA00023136"/>
    </source>
</evidence>